<feature type="domain" description="Cytochrome C biogenesis protein transmembrane" evidence="7">
    <location>
        <begin position="17"/>
        <end position="223"/>
    </location>
</feature>
<feature type="transmembrane region" description="Helical" evidence="6">
    <location>
        <begin position="16"/>
        <end position="37"/>
    </location>
</feature>
<evidence type="ECO:0000313" key="8">
    <source>
        <dbReference type="EMBL" id="MCF2532493.1"/>
    </source>
</evidence>
<accession>A0AA41Q6P7</accession>
<gene>
    <name evidence="8" type="ORF">LZ495_35505</name>
</gene>
<protein>
    <submittedName>
        <fullName evidence="8">Cytochrome c biogenesis CcdA family protein</fullName>
    </submittedName>
</protein>
<feature type="transmembrane region" description="Helical" evidence="6">
    <location>
        <begin position="43"/>
        <end position="60"/>
    </location>
</feature>
<reference evidence="8" key="1">
    <citation type="submission" date="2022-01" db="EMBL/GenBank/DDBJ databases">
        <title>Genome-Based Taxonomic Classification of the Phylum Actinobacteria.</title>
        <authorList>
            <person name="Gao Y."/>
        </authorList>
    </citation>
    <scope>NUCLEOTIDE SEQUENCE</scope>
    <source>
        <strain evidence="8">KLBMP 8922</strain>
    </source>
</reference>
<dbReference type="InterPro" id="IPR003834">
    <property type="entry name" value="Cyt_c_assmbl_TM_dom"/>
</dbReference>
<keyword evidence="9" id="KW-1185">Reference proteome</keyword>
<evidence type="ECO:0000256" key="6">
    <source>
        <dbReference type="SAM" id="Phobius"/>
    </source>
</evidence>
<dbReference type="PANTHER" id="PTHR31272">
    <property type="entry name" value="CYTOCHROME C-TYPE BIOGENESIS PROTEIN HI_1454-RELATED"/>
    <property type="match status" value="1"/>
</dbReference>
<keyword evidence="4 6" id="KW-1133">Transmembrane helix</keyword>
<dbReference type="GO" id="GO:0016020">
    <property type="term" value="C:membrane"/>
    <property type="evidence" value="ECO:0007669"/>
    <property type="project" value="UniProtKB-SubCell"/>
</dbReference>
<evidence type="ECO:0000313" key="9">
    <source>
        <dbReference type="Proteomes" id="UP001165378"/>
    </source>
</evidence>
<evidence type="ECO:0000256" key="1">
    <source>
        <dbReference type="ARBA" id="ARBA00004141"/>
    </source>
</evidence>
<evidence type="ECO:0000259" key="7">
    <source>
        <dbReference type="Pfam" id="PF02683"/>
    </source>
</evidence>
<feature type="transmembrane region" description="Helical" evidence="6">
    <location>
        <begin position="106"/>
        <end position="130"/>
    </location>
</feature>
<sequence length="263" mass="27278">MIHLAGAATTVETGSLLLAVPIAVAAGLISFLSPCVLPLVPGYLSYVAGLTGIDLGATRLEDAARAKRGRMVLGACLFVCGFSLVFILMGVVAGGTGVFLLTHREVLQRILGVLTVIMGLFFAGLVPAALDRKLNRELRFHRAPRIGLAGAPVLGVMFGFGWTPCMGPTLGAIQGLGLAEGSVDRAVVLAAAYCVGLGLPFILAAVAFRKAMGAFGWFKRHYRVITRIGGGMLVLIGLLLALGLWNDLVALVQGEVSAGVSPL</sequence>
<feature type="transmembrane region" description="Helical" evidence="6">
    <location>
        <begin position="186"/>
        <end position="208"/>
    </location>
</feature>
<evidence type="ECO:0000256" key="5">
    <source>
        <dbReference type="ARBA" id="ARBA00023136"/>
    </source>
</evidence>
<organism evidence="8 9">
    <name type="scientific">Yinghuangia soli</name>
    <dbReference type="NCBI Taxonomy" id="2908204"/>
    <lineage>
        <taxon>Bacteria</taxon>
        <taxon>Bacillati</taxon>
        <taxon>Actinomycetota</taxon>
        <taxon>Actinomycetes</taxon>
        <taxon>Kitasatosporales</taxon>
        <taxon>Streptomycetaceae</taxon>
        <taxon>Yinghuangia</taxon>
    </lineage>
</organism>
<feature type="transmembrane region" description="Helical" evidence="6">
    <location>
        <begin position="72"/>
        <end position="100"/>
    </location>
</feature>
<evidence type="ECO:0000256" key="4">
    <source>
        <dbReference type="ARBA" id="ARBA00022989"/>
    </source>
</evidence>
<dbReference type="RefSeq" id="WP_235057269.1">
    <property type="nucleotide sequence ID" value="NZ_JAKFHA010000034.1"/>
</dbReference>
<dbReference type="InterPro" id="IPR051790">
    <property type="entry name" value="Cytochrome_c-biogenesis_DsbD"/>
</dbReference>
<comment type="caution">
    <text evidence="8">The sequence shown here is derived from an EMBL/GenBank/DDBJ whole genome shotgun (WGS) entry which is preliminary data.</text>
</comment>
<dbReference type="PANTHER" id="PTHR31272:SF4">
    <property type="entry name" value="CYTOCHROME C-TYPE BIOGENESIS PROTEIN HI_1454-RELATED"/>
    <property type="match status" value="1"/>
</dbReference>
<comment type="similarity">
    <text evidence="2">Belongs to the DsbD family.</text>
</comment>
<evidence type="ECO:0000256" key="2">
    <source>
        <dbReference type="ARBA" id="ARBA00006143"/>
    </source>
</evidence>
<name>A0AA41Q6P7_9ACTN</name>
<dbReference type="EMBL" id="JAKFHA010000034">
    <property type="protein sequence ID" value="MCF2532493.1"/>
    <property type="molecule type" value="Genomic_DNA"/>
</dbReference>
<feature type="transmembrane region" description="Helical" evidence="6">
    <location>
        <begin position="228"/>
        <end position="245"/>
    </location>
</feature>
<dbReference type="Proteomes" id="UP001165378">
    <property type="component" value="Unassembled WGS sequence"/>
</dbReference>
<feature type="transmembrane region" description="Helical" evidence="6">
    <location>
        <begin position="142"/>
        <end position="162"/>
    </location>
</feature>
<evidence type="ECO:0000256" key="3">
    <source>
        <dbReference type="ARBA" id="ARBA00022692"/>
    </source>
</evidence>
<dbReference type="AlphaFoldDB" id="A0AA41Q6P7"/>
<dbReference type="GO" id="GO:0017004">
    <property type="term" value="P:cytochrome complex assembly"/>
    <property type="evidence" value="ECO:0007669"/>
    <property type="project" value="InterPro"/>
</dbReference>
<keyword evidence="3 6" id="KW-0812">Transmembrane</keyword>
<dbReference type="Pfam" id="PF02683">
    <property type="entry name" value="DsbD_TM"/>
    <property type="match status" value="1"/>
</dbReference>
<keyword evidence="5 6" id="KW-0472">Membrane</keyword>
<proteinExistence type="inferred from homology"/>
<comment type="subcellular location">
    <subcellularLocation>
        <location evidence="1">Membrane</location>
        <topology evidence="1">Multi-pass membrane protein</topology>
    </subcellularLocation>
</comment>